<feature type="signal peptide" evidence="2">
    <location>
        <begin position="1"/>
        <end position="16"/>
    </location>
</feature>
<keyword evidence="1" id="KW-1133">Transmembrane helix</keyword>
<sequence length="254" mass="25772">MRSFIIAPILIASALAQSTSDYLSCASAAINTLAKSSFASCTNKTSEECFCANKAALQSMDAPSTPACLGLNLLSLVSTLCTDTNEIEIEGTKSIGAISIETKAAETKSTETKAAETNPAFRHAGKPMEPVKRDGGAKHTIYVTEIRTDCTCKTATGSPMHVSQIPVHVPTPSSMVSMVSSTPVGRQHGLLGGVASSSVVGQVGATSSATPSARASGVDAKSFSPYQGAAVGVSVNGGVVMLGIAAVMAVMVAL</sequence>
<evidence type="ECO:0000313" key="4">
    <source>
        <dbReference type="Proteomes" id="UP000191500"/>
    </source>
</evidence>
<evidence type="ECO:0000313" key="3">
    <source>
        <dbReference type="EMBL" id="OQE38536.1"/>
    </source>
</evidence>
<gene>
    <name evidence="3" type="ORF">PENCOP_c008G04573</name>
</gene>
<keyword evidence="4" id="KW-1185">Reference proteome</keyword>
<reference evidence="4" key="1">
    <citation type="journal article" date="2017" name="Nat. Microbiol.">
        <title>Global analysis of biosynthetic gene clusters reveals vast potential of secondary metabolite production in Penicillium species.</title>
        <authorList>
            <person name="Nielsen J.C."/>
            <person name="Grijseels S."/>
            <person name="Prigent S."/>
            <person name="Ji B."/>
            <person name="Dainat J."/>
            <person name="Nielsen K.F."/>
            <person name="Frisvad J.C."/>
            <person name="Workman M."/>
            <person name="Nielsen J."/>
        </authorList>
    </citation>
    <scope>NUCLEOTIDE SEQUENCE [LARGE SCALE GENOMIC DNA]</scope>
    <source>
        <strain evidence="4">IBT 31321</strain>
    </source>
</reference>
<proteinExistence type="predicted"/>
<protein>
    <recommendedName>
        <fullName evidence="5">Extracellular membrane protein CFEM domain-containing protein</fullName>
    </recommendedName>
</protein>
<keyword evidence="1" id="KW-0472">Membrane</keyword>
<name>A0A1V6UJD4_9EURO</name>
<accession>A0A1V6UJD4</accession>
<organism evidence="3 4">
    <name type="scientific">Penicillium coprophilum</name>
    <dbReference type="NCBI Taxonomy" id="36646"/>
    <lineage>
        <taxon>Eukaryota</taxon>
        <taxon>Fungi</taxon>
        <taxon>Dikarya</taxon>
        <taxon>Ascomycota</taxon>
        <taxon>Pezizomycotina</taxon>
        <taxon>Eurotiomycetes</taxon>
        <taxon>Eurotiomycetidae</taxon>
        <taxon>Eurotiales</taxon>
        <taxon>Aspergillaceae</taxon>
        <taxon>Penicillium</taxon>
    </lineage>
</organism>
<evidence type="ECO:0000256" key="2">
    <source>
        <dbReference type="SAM" id="SignalP"/>
    </source>
</evidence>
<evidence type="ECO:0000256" key="1">
    <source>
        <dbReference type="SAM" id="Phobius"/>
    </source>
</evidence>
<feature type="chain" id="PRO_5012528742" description="Extracellular membrane protein CFEM domain-containing protein" evidence="2">
    <location>
        <begin position="17"/>
        <end position="254"/>
    </location>
</feature>
<feature type="transmembrane region" description="Helical" evidence="1">
    <location>
        <begin position="229"/>
        <end position="253"/>
    </location>
</feature>
<evidence type="ECO:0008006" key="5">
    <source>
        <dbReference type="Google" id="ProtNLM"/>
    </source>
</evidence>
<dbReference type="Proteomes" id="UP000191500">
    <property type="component" value="Unassembled WGS sequence"/>
</dbReference>
<keyword evidence="1" id="KW-0812">Transmembrane</keyword>
<dbReference type="AlphaFoldDB" id="A0A1V6UJD4"/>
<comment type="caution">
    <text evidence="3">The sequence shown here is derived from an EMBL/GenBank/DDBJ whole genome shotgun (WGS) entry which is preliminary data.</text>
</comment>
<keyword evidence="2" id="KW-0732">Signal</keyword>
<dbReference type="EMBL" id="MDDG01000008">
    <property type="protein sequence ID" value="OQE38536.1"/>
    <property type="molecule type" value="Genomic_DNA"/>
</dbReference>